<evidence type="ECO:0000313" key="2">
    <source>
        <dbReference type="EMBL" id="KAF1970807.1"/>
    </source>
</evidence>
<reference evidence="2" key="1">
    <citation type="journal article" date="2020" name="Stud. Mycol.">
        <title>101 Dothideomycetes genomes: a test case for predicting lifestyles and emergence of pathogens.</title>
        <authorList>
            <person name="Haridas S."/>
            <person name="Albert R."/>
            <person name="Binder M."/>
            <person name="Bloem J."/>
            <person name="Labutti K."/>
            <person name="Salamov A."/>
            <person name="Andreopoulos B."/>
            <person name="Baker S."/>
            <person name="Barry K."/>
            <person name="Bills G."/>
            <person name="Bluhm B."/>
            <person name="Cannon C."/>
            <person name="Castanera R."/>
            <person name="Culley D."/>
            <person name="Daum C."/>
            <person name="Ezra D."/>
            <person name="Gonzalez J."/>
            <person name="Henrissat B."/>
            <person name="Kuo A."/>
            <person name="Liang C."/>
            <person name="Lipzen A."/>
            <person name="Lutzoni F."/>
            <person name="Magnuson J."/>
            <person name="Mondo S."/>
            <person name="Nolan M."/>
            <person name="Ohm R."/>
            <person name="Pangilinan J."/>
            <person name="Park H.-J."/>
            <person name="Ramirez L."/>
            <person name="Alfaro M."/>
            <person name="Sun H."/>
            <person name="Tritt A."/>
            <person name="Yoshinaga Y."/>
            <person name="Zwiers L.-H."/>
            <person name="Turgeon B."/>
            <person name="Goodwin S."/>
            <person name="Spatafora J."/>
            <person name="Crous P."/>
            <person name="Grigoriev I."/>
        </authorList>
    </citation>
    <scope>NUCLEOTIDE SEQUENCE</scope>
    <source>
        <strain evidence="2">CBS 107.79</strain>
    </source>
</reference>
<sequence>MRAFTITLAALGLALTVLGAGYTEPSHLAVSPDSVHLTPTTDHKPSSIHIALIVQTSRPATACELALDMKPAGMVWLIPGACRNFWDDPRIATGRIVTTIARVLSGMIAASTSSTSRRTSGRLALRGAIIAKTAATGRRGPEWRAHARRRAD</sequence>
<feature type="signal peptide" evidence="1">
    <location>
        <begin position="1"/>
        <end position="19"/>
    </location>
</feature>
<feature type="chain" id="PRO_5025556841" evidence="1">
    <location>
        <begin position="20"/>
        <end position="152"/>
    </location>
</feature>
<keyword evidence="3" id="KW-1185">Reference proteome</keyword>
<accession>A0A6A5VC40</accession>
<name>A0A6A5VC40_9PLEO</name>
<evidence type="ECO:0000313" key="3">
    <source>
        <dbReference type="Proteomes" id="UP000800036"/>
    </source>
</evidence>
<protein>
    <submittedName>
        <fullName evidence="2">Uncharacterized protein</fullName>
    </submittedName>
</protein>
<organism evidence="2 3">
    <name type="scientific">Bimuria novae-zelandiae CBS 107.79</name>
    <dbReference type="NCBI Taxonomy" id="1447943"/>
    <lineage>
        <taxon>Eukaryota</taxon>
        <taxon>Fungi</taxon>
        <taxon>Dikarya</taxon>
        <taxon>Ascomycota</taxon>
        <taxon>Pezizomycotina</taxon>
        <taxon>Dothideomycetes</taxon>
        <taxon>Pleosporomycetidae</taxon>
        <taxon>Pleosporales</taxon>
        <taxon>Massarineae</taxon>
        <taxon>Didymosphaeriaceae</taxon>
        <taxon>Bimuria</taxon>
    </lineage>
</organism>
<keyword evidence="1" id="KW-0732">Signal</keyword>
<proteinExistence type="predicted"/>
<dbReference type="AlphaFoldDB" id="A0A6A5VC40"/>
<evidence type="ECO:0000256" key="1">
    <source>
        <dbReference type="SAM" id="SignalP"/>
    </source>
</evidence>
<dbReference type="Proteomes" id="UP000800036">
    <property type="component" value="Unassembled WGS sequence"/>
</dbReference>
<gene>
    <name evidence="2" type="ORF">BU23DRAFT_570482</name>
</gene>
<dbReference type="EMBL" id="ML976698">
    <property type="protein sequence ID" value="KAF1970807.1"/>
    <property type="molecule type" value="Genomic_DNA"/>
</dbReference>